<keyword evidence="2" id="KW-0732">Signal</keyword>
<dbReference type="RefSeq" id="XP_031560620.1">
    <property type="nucleotide sequence ID" value="XM_031704760.1"/>
</dbReference>
<sequence length="105" mass="12019">MARIIPLLLLITLSLCVTTQSRSQLGRWTNRRLVIKPKPKGDASSTTKVNLNDDELQNTALPSQSNGTPDSDKSIEQLENWKLMNSAYDNTIRHDPFYRRNEITY</sequence>
<dbReference type="InParanoid" id="A0A6P8I7F8"/>
<evidence type="ECO:0000256" key="2">
    <source>
        <dbReference type="SAM" id="SignalP"/>
    </source>
</evidence>
<evidence type="ECO:0000313" key="3">
    <source>
        <dbReference type="Proteomes" id="UP000515163"/>
    </source>
</evidence>
<dbReference type="KEGG" id="aten:116296701"/>
<feature type="compositionally biased region" description="Polar residues" evidence="1">
    <location>
        <begin position="57"/>
        <end position="69"/>
    </location>
</feature>
<accession>A0A6P8I7F8</accession>
<proteinExistence type="predicted"/>
<dbReference type="Proteomes" id="UP000515163">
    <property type="component" value="Unplaced"/>
</dbReference>
<name>A0A6P8I7F8_ACTTE</name>
<gene>
    <name evidence="4" type="primary">LOC116296701</name>
</gene>
<dbReference type="AlphaFoldDB" id="A0A6P8I7F8"/>
<keyword evidence="3" id="KW-1185">Reference proteome</keyword>
<protein>
    <submittedName>
        <fullName evidence="4">Uncharacterized protein LOC116296701</fullName>
    </submittedName>
</protein>
<evidence type="ECO:0000313" key="4">
    <source>
        <dbReference type="RefSeq" id="XP_031560620.1"/>
    </source>
</evidence>
<reference evidence="4" key="1">
    <citation type="submission" date="2025-08" db="UniProtKB">
        <authorList>
            <consortium name="RefSeq"/>
        </authorList>
    </citation>
    <scope>IDENTIFICATION</scope>
    <source>
        <tissue evidence="4">Tentacle</tissue>
    </source>
</reference>
<feature type="chain" id="PRO_5027877687" evidence="2">
    <location>
        <begin position="22"/>
        <end position="105"/>
    </location>
</feature>
<dbReference type="GeneID" id="116296701"/>
<dbReference type="OrthoDB" id="10293508at2759"/>
<feature type="region of interest" description="Disordered" evidence="1">
    <location>
        <begin position="36"/>
        <end position="75"/>
    </location>
</feature>
<organism evidence="3 4">
    <name type="scientific">Actinia tenebrosa</name>
    <name type="common">Australian red waratah sea anemone</name>
    <dbReference type="NCBI Taxonomy" id="6105"/>
    <lineage>
        <taxon>Eukaryota</taxon>
        <taxon>Metazoa</taxon>
        <taxon>Cnidaria</taxon>
        <taxon>Anthozoa</taxon>
        <taxon>Hexacorallia</taxon>
        <taxon>Actiniaria</taxon>
        <taxon>Actiniidae</taxon>
        <taxon>Actinia</taxon>
    </lineage>
</organism>
<feature type="signal peptide" evidence="2">
    <location>
        <begin position="1"/>
        <end position="21"/>
    </location>
</feature>
<evidence type="ECO:0000256" key="1">
    <source>
        <dbReference type="SAM" id="MobiDB-lite"/>
    </source>
</evidence>